<dbReference type="Proteomes" id="UP000290540">
    <property type="component" value="Unassembled WGS sequence"/>
</dbReference>
<name>A0A4Q2USJ8_FUSOX</name>
<reference evidence="2 3" key="1">
    <citation type="submission" date="2016-12" db="EMBL/GenBank/DDBJ databases">
        <title>Draft genome sequence of Fusarium oxysporum causing rot on Narcissus.</title>
        <authorList>
            <person name="Armitage A.D."/>
            <person name="Taylor A."/>
            <person name="Clarkson J.P."/>
            <person name="Harrison R.J."/>
            <person name="Jackson A.C."/>
        </authorList>
    </citation>
    <scope>NUCLEOTIDE SEQUENCE [LARGE SCALE GENOMIC DNA]</scope>
    <source>
        <strain evidence="2 3">N139</strain>
    </source>
</reference>
<comment type="caution">
    <text evidence="2">The sequence shown here is derived from an EMBL/GenBank/DDBJ whole genome shotgun (WGS) entry which is preliminary data.</text>
</comment>
<proteinExistence type="predicted"/>
<evidence type="ECO:0000313" key="3">
    <source>
        <dbReference type="Proteomes" id="UP000290540"/>
    </source>
</evidence>
<evidence type="ECO:0000256" key="1">
    <source>
        <dbReference type="SAM" id="Coils"/>
    </source>
</evidence>
<dbReference type="EMBL" id="MQTW01002764">
    <property type="protein sequence ID" value="RYC77155.1"/>
    <property type="molecule type" value="Genomic_DNA"/>
</dbReference>
<evidence type="ECO:0000313" key="2">
    <source>
        <dbReference type="EMBL" id="RYC77155.1"/>
    </source>
</evidence>
<sequence length="73" mass="8151">MAGTEPAVHDADGPAVQKGPTIVSSTIYELSKLKKELKKEREKAQGLEKIYEEMIQKGSADAWHIEELNKDIQ</sequence>
<feature type="coiled-coil region" evidence="1">
    <location>
        <begin position="27"/>
        <end position="57"/>
    </location>
</feature>
<dbReference type="AlphaFoldDB" id="A0A4Q2USJ8"/>
<organism evidence="2 3">
    <name type="scientific">Fusarium oxysporum f. sp. narcissi</name>
    <dbReference type="NCBI Taxonomy" id="451672"/>
    <lineage>
        <taxon>Eukaryota</taxon>
        <taxon>Fungi</taxon>
        <taxon>Dikarya</taxon>
        <taxon>Ascomycota</taxon>
        <taxon>Pezizomycotina</taxon>
        <taxon>Sordariomycetes</taxon>
        <taxon>Hypocreomycetidae</taxon>
        <taxon>Hypocreales</taxon>
        <taxon>Nectriaceae</taxon>
        <taxon>Fusarium</taxon>
        <taxon>Fusarium oxysporum species complex</taxon>
    </lineage>
</organism>
<accession>A0A4Q2USJ8</accession>
<protein>
    <submittedName>
        <fullName evidence="2">Uncharacterized protein</fullName>
    </submittedName>
</protein>
<gene>
    <name evidence="2" type="ORF">BFJ63_vAg19971</name>
</gene>
<feature type="non-terminal residue" evidence="2">
    <location>
        <position position="73"/>
    </location>
</feature>
<keyword evidence="1" id="KW-0175">Coiled coil</keyword>